<gene>
    <name evidence="2" type="ORF">DDU33_01360</name>
</gene>
<dbReference type="SUPFAM" id="SSF53756">
    <property type="entry name" value="UDP-Glycosyltransferase/glycogen phosphorylase"/>
    <property type="match status" value="2"/>
</dbReference>
<sequence length="916" mass="105047">MTNKIEKETLIEKNKSLNYELFKLSKESKEIQDNLNKEISQLKEINSYSESKIQELEKIIFLMENSRSWKTTEFARKIGRVARKSKELLLLLPIAIKKKGGVVNFSKLLYSKLRQGGLKNLRYAVQTFKTHQQSENAFYSSQNTKQEDIDFLFHIQKEPNDIFNTKVVIIAEMSIPQCTKYRVTQKQELFKSLGIHCEVVSWTDYIKAKHLLSLSSLAIFYRVPAYDSVLSLIGECRRLGIRTFWEVDDLIFDEKVLKQSRTINSLDKATIDSLLEGARLYRQAMLACGEGIASTPGLAQEMRNAGLKNAYIVENALDQQTLDTAKEVLSKPSKPNDNKVRIVYGSGTSTHNIDFEEAAPAIAKILKENKNVIFRIIGILDLPNYFDGLEAQIERIEFCKYPEYLRYLSECDISIAPLENYIFNESKSNIKYLEASIVKVASISSPLSAFTSVINSGKNGLIAHNKDEWYTLFNQLINDKYYRDSLANSAYNFVLERYSPKYVAQQLNNFLPKIKKGTKPRLISFNVFYRPRSFGGATIVAEQLNDLIANEQDYEVYAVTTMPQSSFMTPYSVMRYELNNTTIFGICVPNEEMDNYENKKIYNIVSDILDLVDPDLAHIHCIQGLGVGVLDACTQRNIKTAVTLHDAWWICPRQFMIKADGKFCNQYKIDKNQCIKCINSTSEYLYRSNTLLSSLNKADLLLAPSQYFTDLYQVNLNRTVLCNKNGIKQPNKVLPKFKDNIIRFGYVGGRTNIKGIHLILEAFKKYKFENAELVVVDNLLNLGQKSYPESDFDGIPRYEILPAYTQDNIDDFFNSIDVLLFPTQWKESFGLTVREAIMRNVWVITTDAGGPVEDVIEGVNGNIIPFDSNYKQLAEAIEKVIKLYQNRDPKEEILLEKSQISTFKDQKDELIQFFKM</sequence>
<dbReference type="RefSeq" id="WP_108922689.1">
    <property type="nucleotide sequence ID" value="NZ_CP029206.1"/>
</dbReference>
<dbReference type="EMBL" id="CP029206">
    <property type="protein sequence ID" value="AWI50232.1"/>
    <property type="molecule type" value="Genomic_DNA"/>
</dbReference>
<evidence type="ECO:0000259" key="1">
    <source>
        <dbReference type="Pfam" id="PF00534"/>
    </source>
</evidence>
<dbReference type="InterPro" id="IPR001296">
    <property type="entry name" value="Glyco_trans_1"/>
</dbReference>
<evidence type="ECO:0000313" key="2">
    <source>
        <dbReference type="EMBL" id="AWI50232.1"/>
    </source>
</evidence>
<dbReference type="AlphaFoldDB" id="A0A2U8FGX8"/>
<reference evidence="3" key="1">
    <citation type="submission" date="2018-05" db="EMBL/GenBank/DDBJ databases">
        <title>Complete genome sequence of Actinobacillus porcitonsillarum reference strain 9953L55 (CCUG 46996).</title>
        <authorList>
            <person name="Dona V."/>
            <person name="Perreten V."/>
        </authorList>
    </citation>
    <scope>NUCLEOTIDE SEQUENCE [LARGE SCALE GENOMIC DNA]</scope>
    <source>
        <strain evidence="3">9953L55</strain>
    </source>
</reference>
<feature type="domain" description="Glycosyl transferase family 1" evidence="1">
    <location>
        <begin position="742"/>
        <end position="886"/>
    </location>
</feature>
<dbReference type="PANTHER" id="PTHR12526:SF638">
    <property type="entry name" value="SPORE COAT PROTEIN SA"/>
    <property type="match status" value="1"/>
</dbReference>
<organism evidence="2 3">
    <name type="scientific">Actinobacillus porcitonsillarum</name>
    <dbReference type="NCBI Taxonomy" id="189834"/>
    <lineage>
        <taxon>Bacteria</taxon>
        <taxon>Pseudomonadati</taxon>
        <taxon>Pseudomonadota</taxon>
        <taxon>Gammaproteobacteria</taxon>
        <taxon>Pasteurellales</taxon>
        <taxon>Pasteurellaceae</taxon>
        <taxon>Actinobacillus</taxon>
    </lineage>
</organism>
<dbReference type="Pfam" id="PF13692">
    <property type="entry name" value="Glyco_trans_1_4"/>
    <property type="match status" value="1"/>
</dbReference>
<dbReference type="Pfam" id="PF00534">
    <property type="entry name" value="Glycos_transf_1"/>
    <property type="match status" value="1"/>
</dbReference>
<dbReference type="GO" id="GO:1901135">
    <property type="term" value="P:carbohydrate derivative metabolic process"/>
    <property type="evidence" value="ECO:0007669"/>
    <property type="project" value="UniProtKB-ARBA"/>
</dbReference>
<proteinExistence type="predicted"/>
<dbReference type="KEGG" id="apor:DDU33_01360"/>
<dbReference type="GO" id="GO:0016757">
    <property type="term" value="F:glycosyltransferase activity"/>
    <property type="evidence" value="ECO:0007669"/>
    <property type="project" value="InterPro"/>
</dbReference>
<protein>
    <submittedName>
        <fullName evidence="2">Glycosyl transferase</fullName>
    </submittedName>
</protein>
<keyword evidence="2" id="KW-0808">Transferase</keyword>
<dbReference type="Gene3D" id="3.40.50.2000">
    <property type="entry name" value="Glycogen Phosphorylase B"/>
    <property type="match status" value="3"/>
</dbReference>
<keyword evidence="3" id="KW-1185">Reference proteome</keyword>
<dbReference type="CDD" id="cd03823">
    <property type="entry name" value="GT4_ExpE7-like"/>
    <property type="match status" value="1"/>
</dbReference>
<evidence type="ECO:0000313" key="3">
    <source>
        <dbReference type="Proteomes" id="UP000244920"/>
    </source>
</evidence>
<name>A0A2U8FGX8_9PAST</name>
<accession>A0A2U8FGX8</accession>
<dbReference type="Proteomes" id="UP000244920">
    <property type="component" value="Chromosome"/>
</dbReference>
<dbReference type="PANTHER" id="PTHR12526">
    <property type="entry name" value="GLYCOSYLTRANSFERASE"/>
    <property type="match status" value="1"/>
</dbReference>